<protein>
    <submittedName>
        <fullName evidence="1">Uncharacterized protein</fullName>
    </submittedName>
</protein>
<comment type="caution">
    <text evidence="1">The sequence shown here is derived from an EMBL/GenBank/DDBJ whole genome shotgun (WGS) entry which is preliminary data.</text>
</comment>
<gene>
    <name evidence="1" type="ORF">JMJ77_005186</name>
</gene>
<organism evidence="1 2">
    <name type="scientific">Colletotrichum scovillei</name>
    <dbReference type="NCBI Taxonomy" id="1209932"/>
    <lineage>
        <taxon>Eukaryota</taxon>
        <taxon>Fungi</taxon>
        <taxon>Dikarya</taxon>
        <taxon>Ascomycota</taxon>
        <taxon>Pezizomycotina</taxon>
        <taxon>Sordariomycetes</taxon>
        <taxon>Hypocreomycetidae</taxon>
        <taxon>Glomerellales</taxon>
        <taxon>Glomerellaceae</taxon>
        <taxon>Colletotrichum</taxon>
        <taxon>Colletotrichum acutatum species complex</taxon>
    </lineage>
</organism>
<reference evidence="1" key="1">
    <citation type="submission" date="2021-05" db="EMBL/GenBank/DDBJ databases">
        <title>Comparative genomics of three Colletotrichum scovillei strains and genetic complementation revealed genes involved fungal growth and virulence on chili pepper.</title>
        <authorList>
            <person name="Hsieh D.-K."/>
            <person name="Chuang S.-C."/>
            <person name="Chen C.-Y."/>
            <person name="Chao Y.-T."/>
            <person name="Lu M.-Y.J."/>
            <person name="Lee M.-H."/>
            <person name="Shih M.-C."/>
        </authorList>
    </citation>
    <scope>NUCLEOTIDE SEQUENCE</scope>
    <source>
        <strain evidence="1">Coll-153</strain>
    </source>
</reference>
<evidence type="ECO:0000313" key="2">
    <source>
        <dbReference type="Proteomes" id="UP000699042"/>
    </source>
</evidence>
<sequence>MPEELAHTIRSQSSYFGRMVVCDSISKELSADASSTMTSPYFESPIHRESIKVHAPSNLAVIVLLDSSITELPDGGQRR</sequence>
<dbReference type="EMBL" id="JAESDN010000001">
    <property type="protein sequence ID" value="KAG7057804.1"/>
    <property type="molecule type" value="Genomic_DNA"/>
</dbReference>
<accession>A0A9P7UH91</accession>
<dbReference type="AlphaFoldDB" id="A0A9P7UH91"/>
<evidence type="ECO:0000313" key="1">
    <source>
        <dbReference type="EMBL" id="KAG7057804.1"/>
    </source>
</evidence>
<name>A0A9P7UH91_9PEZI</name>
<keyword evidence="2" id="KW-1185">Reference proteome</keyword>
<dbReference type="Proteomes" id="UP000699042">
    <property type="component" value="Unassembled WGS sequence"/>
</dbReference>
<proteinExistence type="predicted"/>